<feature type="compositionally biased region" description="Basic and acidic residues" evidence="11">
    <location>
        <begin position="20"/>
        <end position="41"/>
    </location>
</feature>
<dbReference type="SMART" id="SM00504">
    <property type="entry name" value="Ubox"/>
    <property type="match status" value="1"/>
</dbReference>
<evidence type="ECO:0000256" key="10">
    <source>
        <dbReference type="ARBA" id="ARBA00023242"/>
    </source>
</evidence>
<dbReference type="GO" id="GO:0034450">
    <property type="term" value="F:ubiquitin-ubiquitin ligase activity"/>
    <property type="evidence" value="ECO:0000318"/>
    <property type="project" value="GO_Central"/>
</dbReference>
<proteinExistence type="inferred from homology"/>
<dbReference type="GO" id="GO:0005634">
    <property type="term" value="C:nucleus"/>
    <property type="evidence" value="ECO:0000318"/>
    <property type="project" value="GO_Central"/>
</dbReference>
<keyword evidence="8" id="KW-0808">Transferase</keyword>
<dbReference type="Proteomes" id="UP000001744">
    <property type="component" value="Unassembled WGS sequence"/>
</dbReference>
<evidence type="ECO:0000256" key="7">
    <source>
        <dbReference type="ARBA" id="ARBA00022490"/>
    </source>
</evidence>
<comment type="pathway">
    <text evidence="4">Protein modification; protein ubiquitination.</text>
</comment>
<protein>
    <recommendedName>
        <fullName evidence="6">RING-type E3 ubiquitin transferase</fullName>
        <ecNumber evidence="6">2.3.2.27</ecNumber>
    </recommendedName>
</protein>
<sequence>MSDIESIRAKRLAKLQSACSKREASTEAIHPENSAKVDPKRKELKGKSSLVSLLPKVKKDMDKMDIDSASASISRISSPKPKQPFNLKLWKHKVVCRTLSVTLDENEKDKQYLPSLKAELEESGHELLFDEDQADSAIVSQLNCGKKDVLGYLVDSWKKLDAIASRFSKDENYQSKMDFINNLKRLCVSYAGISIYLPDTFNLPPIDFVKELLKGTAVPFEFVAELVQRFENDGLVEIFAPVLESLSLMIGRMNVENVEPRYMHLLAQLCSLKPIAAIVTTLPSWPCSDKASQVEYNTFLGRLASLSVFTNEVAAKYFSNGNERSYREISSSISSLQLIMTNHQEQLFQIVNSLIRVSAGSREAVLDFFAKVANINHKRQSLQADFLSISSDALMINLTSILNRLSEPFLDLNFTKIDRVEIEYLRRSPRIDIREETKLDADQKASDEFYSKKDSGKSNFISEIFFLNLAFHYYGINGSYKAFEQLLNGIRDMENYRDRLIADSQGLASGPQAAQVHMQIDRINKKLDLDRSFVYCYEVMLSHTACASRSFNFLNFVIVWLLRLVDKQHSYPKTPLTLPLARDVSPEVLVLPEYFVETIADFLLSLLKSGSSSLELHTYDNLVDFCIAFLPEPLYIKNPYLRSKLAEILYFGVMNNRGRGGILNDALNTSKLATQHLMRVLMSFYIEIESTGQSTQFYDKFNIRYFICEIFRSIWTRPSFMGKLEKEQQQDEDFFVRFVALMLNDATYLLDEALIKLSEIHNLQEEFLREVKAEGVSNETMERQQRLSSAERQATSYCQLANETMSMLRLFTSSIPKAFCAVEIVDRLAAMLDYNVSALCGPKCRGLKVKDPSKYNFDAKRLLSGIFDIYLNLIPYERFIEAVAHDGRSYNKELFDRAITVLTKYNIKSSLDIQTLRGFVVSVEKVRAEEAAEEEDLGEVPDEFLDPLMFTLMKDPVILPRSGVSIDRDTIKSHLLSDPTDPFNRMPLKLEDVQPNDELRERIQAFLSSKRKRKVTSE</sequence>
<gene>
    <name evidence="14" type="primary">ufd2</name>
    <name evidence="13" type="ORF">SJAG_02685</name>
</gene>
<evidence type="ECO:0000256" key="11">
    <source>
        <dbReference type="SAM" id="MobiDB-lite"/>
    </source>
</evidence>
<dbReference type="OrthoDB" id="20295at2759"/>
<keyword evidence="15" id="KW-1185">Reference proteome</keyword>
<dbReference type="GO" id="GO:0016874">
    <property type="term" value="F:ligase activity"/>
    <property type="evidence" value="ECO:0007669"/>
    <property type="project" value="UniProtKB-KW"/>
</dbReference>
<dbReference type="EC" id="2.3.2.27" evidence="6"/>
<accession>B6K0W7</accession>
<dbReference type="EMBL" id="KE651166">
    <property type="protein sequence ID" value="EEB07588.1"/>
    <property type="molecule type" value="Genomic_DNA"/>
</dbReference>
<keyword evidence="7" id="KW-0963">Cytoplasm</keyword>
<dbReference type="InterPro" id="IPR045132">
    <property type="entry name" value="UBE4"/>
</dbReference>
<comment type="catalytic activity">
    <reaction evidence="1">
        <text>S-ubiquitinyl-[E2 ubiquitin-conjugating enzyme]-L-cysteine + [acceptor protein]-L-lysine = [E2 ubiquitin-conjugating enzyme]-L-cysteine + N(6)-ubiquitinyl-[acceptor protein]-L-lysine.</text>
        <dbReference type="EC" id="2.3.2.27"/>
    </reaction>
</comment>
<keyword evidence="9" id="KW-0833">Ubl conjugation pathway</keyword>
<dbReference type="GO" id="GO:0070936">
    <property type="term" value="P:protein K48-linked ubiquitination"/>
    <property type="evidence" value="ECO:0007669"/>
    <property type="project" value="EnsemblFungi"/>
</dbReference>
<keyword evidence="10" id="KW-0539">Nucleus</keyword>
<comment type="similarity">
    <text evidence="5">Belongs to the ubiquitin conjugation factor E4 family.</text>
</comment>
<dbReference type="GeneID" id="7051064"/>
<dbReference type="PROSITE" id="PS51698">
    <property type="entry name" value="U_BOX"/>
    <property type="match status" value="1"/>
</dbReference>
<evidence type="ECO:0000256" key="4">
    <source>
        <dbReference type="ARBA" id="ARBA00004906"/>
    </source>
</evidence>
<dbReference type="CDD" id="cd16657">
    <property type="entry name" value="RING-Ubox_UBE4A"/>
    <property type="match status" value="1"/>
</dbReference>
<keyword evidence="13" id="KW-0436">Ligase</keyword>
<dbReference type="VEuPathDB" id="FungiDB:SJAG_02685"/>
<reference evidence="13 15" key="1">
    <citation type="journal article" date="2011" name="Science">
        <title>Comparative functional genomics of the fission yeasts.</title>
        <authorList>
            <person name="Rhind N."/>
            <person name="Chen Z."/>
            <person name="Yassour M."/>
            <person name="Thompson D.A."/>
            <person name="Haas B.J."/>
            <person name="Habib N."/>
            <person name="Wapinski I."/>
            <person name="Roy S."/>
            <person name="Lin M.F."/>
            <person name="Heiman D.I."/>
            <person name="Young S.K."/>
            <person name="Furuya K."/>
            <person name="Guo Y."/>
            <person name="Pidoux A."/>
            <person name="Chen H.M."/>
            <person name="Robbertse B."/>
            <person name="Goldberg J.M."/>
            <person name="Aoki K."/>
            <person name="Bayne E.H."/>
            <person name="Berlin A.M."/>
            <person name="Desjardins C.A."/>
            <person name="Dobbs E."/>
            <person name="Dukaj L."/>
            <person name="Fan L."/>
            <person name="FitzGerald M.G."/>
            <person name="French C."/>
            <person name="Gujja S."/>
            <person name="Hansen K."/>
            <person name="Keifenheim D."/>
            <person name="Levin J.Z."/>
            <person name="Mosher R.A."/>
            <person name="Mueller C.A."/>
            <person name="Pfiffner J."/>
            <person name="Priest M."/>
            <person name="Russ C."/>
            <person name="Smialowska A."/>
            <person name="Swoboda P."/>
            <person name="Sykes S.M."/>
            <person name="Vaughn M."/>
            <person name="Vengrova S."/>
            <person name="Yoder R."/>
            <person name="Zeng Q."/>
            <person name="Allshire R."/>
            <person name="Baulcombe D."/>
            <person name="Birren B.W."/>
            <person name="Brown W."/>
            <person name="Ekwall K."/>
            <person name="Kellis M."/>
            <person name="Leatherwood J."/>
            <person name="Levin H."/>
            <person name="Margalit H."/>
            <person name="Martienssen R."/>
            <person name="Nieduszynski C.A."/>
            <person name="Spatafora J.W."/>
            <person name="Friedman N."/>
            <person name="Dalgaard J.Z."/>
            <person name="Baumann P."/>
            <person name="Niki H."/>
            <person name="Regev A."/>
            <person name="Nusbaum C."/>
        </authorList>
    </citation>
    <scope>NUCLEOTIDE SEQUENCE [LARGE SCALE GENOMIC DNA]</scope>
    <source>
        <strain evidence="15">yFS275 / FY16936</strain>
    </source>
</reference>
<name>B6K0W7_SCHJY</name>
<dbReference type="Pfam" id="PF10408">
    <property type="entry name" value="Ufd2P_core"/>
    <property type="match status" value="1"/>
</dbReference>
<evidence type="ECO:0000313" key="13">
    <source>
        <dbReference type="EMBL" id="EEB07588.1"/>
    </source>
</evidence>
<dbReference type="STRING" id="402676.B6K0W7"/>
<dbReference type="OMA" id="SNAFMTN"/>
<dbReference type="InterPro" id="IPR019474">
    <property type="entry name" value="Ub_conjug_fac_E4_core"/>
</dbReference>
<dbReference type="PANTHER" id="PTHR13931:SF2">
    <property type="entry name" value="UBIQUITIN CONJUGATION FACTOR E4 B"/>
    <property type="match status" value="1"/>
</dbReference>
<dbReference type="AlphaFoldDB" id="B6K0W7"/>
<dbReference type="InterPro" id="IPR003613">
    <property type="entry name" value="Ubox_domain"/>
</dbReference>
<dbReference type="Pfam" id="PF04564">
    <property type="entry name" value="U-box"/>
    <property type="match status" value="1"/>
</dbReference>
<dbReference type="GO" id="GO:0036503">
    <property type="term" value="P:ERAD pathway"/>
    <property type="evidence" value="ECO:0000318"/>
    <property type="project" value="GO_Central"/>
</dbReference>
<dbReference type="UniPathway" id="UPA00143"/>
<evidence type="ECO:0000313" key="14">
    <source>
        <dbReference type="JaponicusDB" id="SJAG_02685"/>
    </source>
</evidence>
<dbReference type="GO" id="GO:0000151">
    <property type="term" value="C:ubiquitin ligase complex"/>
    <property type="evidence" value="ECO:0007669"/>
    <property type="project" value="InterPro"/>
</dbReference>
<evidence type="ECO:0000256" key="2">
    <source>
        <dbReference type="ARBA" id="ARBA00004123"/>
    </source>
</evidence>
<dbReference type="GO" id="GO:0006511">
    <property type="term" value="P:ubiquitin-dependent protein catabolic process"/>
    <property type="evidence" value="ECO:0007669"/>
    <property type="project" value="EnsemblFungi"/>
</dbReference>
<dbReference type="GO" id="GO:0071361">
    <property type="term" value="P:cellular response to ethanol"/>
    <property type="evidence" value="ECO:0007669"/>
    <property type="project" value="EnsemblFungi"/>
</dbReference>
<dbReference type="InterPro" id="IPR013083">
    <property type="entry name" value="Znf_RING/FYVE/PHD"/>
</dbReference>
<dbReference type="FunFam" id="3.30.40.10:FF:000055">
    <property type="entry name" value="Ubiquitin conjugation factor e4 a"/>
    <property type="match status" value="1"/>
</dbReference>
<evidence type="ECO:0000256" key="9">
    <source>
        <dbReference type="ARBA" id="ARBA00022786"/>
    </source>
</evidence>
<evidence type="ECO:0000259" key="12">
    <source>
        <dbReference type="PROSITE" id="PS51698"/>
    </source>
</evidence>
<dbReference type="PANTHER" id="PTHR13931">
    <property type="entry name" value="UBIQUITINATION FACTOR E4"/>
    <property type="match status" value="1"/>
</dbReference>
<dbReference type="GO" id="GO:0005737">
    <property type="term" value="C:cytoplasm"/>
    <property type="evidence" value="ECO:0000318"/>
    <property type="project" value="GO_Central"/>
</dbReference>
<dbReference type="GO" id="GO:0031398">
    <property type="term" value="P:positive regulation of protein ubiquitination"/>
    <property type="evidence" value="ECO:0007669"/>
    <property type="project" value="EnsemblFungi"/>
</dbReference>
<evidence type="ECO:0000256" key="1">
    <source>
        <dbReference type="ARBA" id="ARBA00000900"/>
    </source>
</evidence>
<dbReference type="RefSeq" id="XP_002173881.1">
    <property type="nucleotide sequence ID" value="XM_002173845.2"/>
</dbReference>
<feature type="region of interest" description="Disordered" evidence="11">
    <location>
        <begin position="20"/>
        <end position="43"/>
    </location>
</feature>
<evidence type="ECO:0000256" key="5">
    <source>
        <dbReference type="ARBA" id="ARBA00007434"/>
    </source>
</evidence>
<organism evidence="13 15">
    <name type="scientific">Schizosaccharomyces japonicus (strain yFS275 / FY16936)</name>
    <name type="common">Fission yeast</name>
    <dbReference type="NCBI Taxonomy" id="402676"/>
    <lineage>
        <taxon>Eukaryota</taxon>
        <taxon>Fungi</taxon>
        <taxon>Dikarya</taxon>
        <taxon>Ascomycota</taxon>
        <taxon>Taphrinomycotina</taxon>
        <taxon>Schizosaccharomycetes</taxon>
        <taxon>Schizosaccharomycetales</taxon>
        <taxon>Schizosaccharomycetaceae</taxon>
        <taxon>Schizosaccharomyces</taxon>
    </lineage>
</organism>
<dbReference type="Gene3D" id="3.30.40.10">
    <property type="entry name" value="Zinc/RING finger domain, C3HC4 (zinc finger)"/>
    <property type="match status" value="1"/>
</dbReference>
<dbReference type="eggNOG" id="KOG2042">
    <property type="taxonomic scope" value="Eukaryota"/>
</dbReference>
<feature type="domain" description="U-box" evidence="12">
    <location>
        <begin position="939"/>
        <end position="1013"/>
    </location>
</feature>
<dbReference type="HOGENOM" id="CLU_003224_2_1_1"/>
<dbReference type="SUPFAM" id="SSF57850">
    <property type="entry name" value="RING/U-box"/>
    <property type="match status" value="1"/>
</dbReference>
<evidence type="ECO:0000256" key="8">
    <source>
        <dbReference type="ARBA" id="ARBA00022679"/>
    </source>
</evidence>
<evidence type="ECO:0000313" key="15">
    <source>
        <dbReference type="Proteomes" id="UP000001744"/>
    </source>
</evidence>
<evidence type="ECO:0000256" key="3">
    <source>
        <dbReference type="ARBA" id="ARBA00004496"/>
    </source>
</evidence>
<evidence type="ECO:0000256" key="6">
    <source>
        <dbReference type="ARBA" id="ARBA00012483"/>
    </source>
</evidence>
<dbReference type="JaponicusDB" id="SJAG_02685">
    <property type="gene designation" value="ufd2"/>
</dbReference>
<dbReference type="GO" id="GO:0000209">
    <property type="term" value="P:protein polyubiquitination"/>
    <property type="evidence" value="ECO:0000318"/>
    <property type="project" value="GO_Central"/>
</dbReference>
<comment type="subcellular location">
    <subcellularLocation>
        <location evidence="3">Cytoplasm</location>
    </subcellularLocation>
    <subcellularLocation>
        <location evidence="2">Nucleus</location>
    </subcellularLocation>
</comment>